<sequence length="290" mass="32879">MLKKTIVLILSIILCVACVSIMVACNSNKKTSGDTSHIAPSTDEPGTDDPITEEPDTDTSDTDEPSIDDLSVIIEGFSFDNENGYISVPNSQEVFTFNELVKVNPDSTWELSLDIYGLLPITTNTIQLSVGDNYVYLLVTSEISESSRLYTLNVRRHPVYTITFDTFGGTIIENKYVEENQLCPTPNAPQKEGYSFIGWDYDLSCPITDNIEVNAEWEANTYKVYYNYEGGSYSDNRTYDEVTFDSEYQLIIQRVKGIPFWDGLQIMGKMKCAYQMKKVFHFRHIAKQIQ</sequence>
<keyword evidence="3" id="KW-0732">Signal</keyword>
<feature type="signal peptide" evidence="3">
    <location>
        <begin position="1"/>
        <end position="24"/>
    </location>
</feature>
<evidence type="ECO:0008006" key="6">
    <source>
        <dbReference type="Google" id="ProtNLM"/>
    </source>
</evidence>
<dbReference type="InterPro" id="IPR013378">
    <property type="entry name" value="InlB-like_B-rpt"/>
</dbReference>
<gene>
    <name evidence="4" type="ORF">ESZ91_00770</name>
</gene>
<dbReference type="InterPro" id="IPR042229">
    <property type="entry name" value="Listeria/Bacterioides_rpt_sf"/>
</dbReference>
<reference evidence="4 5" key="1">
    <citation type="journal article" date="2019" name="Gut">
        <title>Antibiotics-induced monodominance of a novel gut bacterial order.</title>
        <authorList>
            <person name="Hildebrand F."/>
            <person name="Moitinho-Silva L."/>
            <person name="Blasche S."/>
            <person name="Jahn M.T."/>
            <person name="Gossmann T.I."/>
            <person name="Heuerta-Cepas J."/>
            <person name="Hercog R."/>
            <person name="Luetge M."/>
            <person name="Bahram M."/>
            <person name="Pryszlak A."/>
            <person name="Alves R.J."/>
            <person name="Waszak S.M."/>
            <person name="Zhu A."/>
            <person name="Ye L."/>
            <person name="Costea P.I."/>
            <person name="Aalvink S."/>
            <person name="Belzer C."/>
            <person name="Forslund S.K."/>
            <person name="Sunagawa S."/>
            <person name="Hentschel U."/>
            <person name="Merten C."/>
            <person name="Patil K.R."/>
            <person name="Benes V."/>
            <person name="Bork P."/>
        </authorList>
    </citation>
    <scope>NUCLEOTIDE SEQUENCE [LARGE SCALE GENOMIC DNA]</scope>
    <source>
        <strain evidence="4 5">HDS1380</strain>
    </source>
</reference>
<dbReference type="PROSITE" id="PS51257">
    <property type="entry name" value="PROKAR_LIPOPROTEIN"/>
    <property type="match status" value="1"/>
</dbReference>
<evidence type="ECO:0000256" key="2">
    <source>
        <dbReference type="SAM" id="MobiDB-lite"/>
    </source>
</evidence>
<name>A0A4Q2K8C2_9FIRM</name>
<feature type="compositionally biased region" description="Polar residues" evidence="2">
    <location>
        <begin position="29"/>
        <end position="39"/>
    </location>
</feature>
<evidence type="ECO:0000313" key="4">
    <source>
        <dbReference type="EMBL" id="RXZ60948.1"/>
    </source>
</evidence>
<accession>A0A4Q2K8C2</accession>
<comment type="caution">
    <text evidence="4">The sequence shown here is derived from an EMBL/GenBank/DDBJ whole genome shotgun (WGS) entry which is preliminary data.</text>
</comment>
<dbReference type="AlphaFoldDB" id="A0A4Q2K8C2"/>
<dbReference type="Proteomes" id="UP000291269">
    <property type="component" value="Unassembled WGS sequence"/>
</dbReference>
<dbReference type="Gene3D" id="2.60.40.4270">
    <property type="entry name" value="Listeria-Bacteroides repeat domain"/>
    <property type="match status" value="1"/>
</dbReference>
<feature type="region of interest" description="Disordered" evidence="2">
    <location>
        <begin position="29"/>
        <end position="65"/>
    </location>
</feature>
<evidence type="ECO:0000313" key="5">
    <source>
        <dbReference type="Proteomes" id="UP000291269"/>
    </source>
</evidence>
<feature type="chain" id="PRO_5039472153" description="Bacterial repeat domain-containing protein" evidence="3">
    <location>
        <begin position="25"/>
        <end position="290"/>
    </location>
</feature>
<feature type="compositionally biased region" description="Acidic residues" evidence="2">
    <location>
        <begin position="45"/>
        <end position="65"/>
    </location>
</feature>
<dbReference type="Pfam" id="PF09479">
    <property type="entry name" value="Flg_new"/>
    <property type="match status" value="1"/>
</dbReference>
<dbReference type="OrthoDB" id="1864184at2"/>
<organism evidence="4 5">
    <name type="scientific">Candidatus Borkfalkia ceftriaxoniphila</name>
    <dbReference type="NCBI Taxonomy" id="2508949"/>
    <lineage>
        <taxon>Bacteria</taxon>
        <taxon>Bacillati</taxon>
        <taxon>Bacillota</taxon>
        <taxon>Clostridia</taxon>
        <taxon>Christensenellales</taxon>
        <taxon>Christensenellaceae</taxon>
        <taxon>Candidatus Borkfalkia</taxon>
    </lineage>
</organism>
<proteinExistence type="predicted"/>
<comment type="subcellular location">
    <subcellularLocation>
        <location evidence="1">Cell envelope</location>
    </subcellularLocation>
</comment>
<dbReference type="GO" id="GO:0030313">
    <property type="term" value="C:cell envelope"/>
    <property type="evidence" value="ECO:0007669"/>
    <property type="project" value="UniProtKB-SubCell"/>
</dbReference>
<dbReference type="RefSeq" id="WP_129223132.1">
    <property type="nucleotide sequence ID" value="NZ_SDOZ01000002.1"/>
</dbReference>
<evidence type="ECO:0000256" key="3">
    <source>
        <dbReference type="SAM" id="SignalP"/>
    </source>
</evidence>
<protein>
    <recommendedName>
        <fullName evidence="6">Bacterial repeat domain-containing protein</fullName>
    </recommendedName>
</protein>
<keyword evidence="5" id="KW-1185">Reference proteome</keyword>
<evidence type="ECO:0000256" key="1">
    <source>
        <dbReference type="ARBA" id="ARBA00004196"/>
    </source>
</evidence>
<dbReference type="EMBL" id="SDOZ01000002">
    <property type="protein sequence ID" value="RXZ60948.1"/>
    <property type="molecule type" value="Genomic_DNA"/>
</dbReference>